<evidence type="ECO:0000256" key="2">
    <source>
        <dbReference type="ARBA" id="ARBA00023125"/>
    </source>
</evidence>
<dbReference type="InterPro" id="IPR014710">
    <property type="entry name" value="RmlC-like_jellyroll"/>
</dbReference>
<dbReference type="GO" id="GO:0043565">
    <property type="term" value="F:sequence-specific DNA binding"/>
    <property type="evidence" value="ECO:0007669"/>
    <property type="project" value="InterPro"/>
</dbReference>
<dbReference type="PANTHER" id="PTHR43280:SF32">
    <property type="entry name" value="TRANSCRIPTIONAL REGULATORY PROTEIN"/>
    <property type="match status" value="1"/>
</dbReference>
<dbReference type="PROSITE" id="PS01124">
    <property type="entry name" value="HTH_ARAC_FAMILY_2"/>
    <property type="match status" value="1"/>
</dbReference>
<dbReference type="Pfam" id="PF12833">
    <property type="entry name" value="HTH_18"/>
    <property type="match status" value="1"/>
</dbReference>
<proteinExistence type="predicted"/>
<reference evidence="5 6" key="1">
    <citation type="journal article" date="2012" name="Science">
        <title>Ecological populations of bacteria act as socially cohesive units of antibiotic production and resistance.</title>
        <authorList>
            <person name="Cordero O.X."/>
            <person name="Wildschutte H."/>
            <person name="Kirkup B."/>
            <person name="Proehl S."/>
            <person name="Ngo L."/>
            <person name="Hussain F."/>
            <person name="Le Roux F."/>
            <person name="Mincer T."/>
            <person name="Polz M.F."/>
        </authorList>
    </citation>
    <scope>NUCLEOTIDE SEQUENCE [LARGE SCALE GENOMIC DNA]</scope>
    <source>
        <strain evidence="5 6">FF-454</strain>
    </source>
</reference>
<evidence type="ECO:0000259" key="4">
    <source>
        <dbReference type="PROSITE" id="PS01124"/>
    </source>
</evidence>
<dbReference type="EMBL" id="AJWN02000109">
    <property type="protein sequence ID" value="OEE57397.1"/>
    <property type="molecule type" value="Genomic_DNA"/>
</dbReference>
<organism evidence="5 6">
    <name type="scientific">Enterovibrio norvegicus FF-454</name>
    <dbReference type="NCBI Taxonomy" id="1185651"/>
    <lineage>
        <taxon>Bacteria</taxon>
        <taxon>Pseudomonadati</taxon>
        <taxon>Pseudomonadota</taxon>
        <taxon>Gammaproteobacteria</taxon>
        <taxon>Vibrionales</taxon>
        <taxon>Vibrionaceae</taxon>
        <taxon>Enterovibrio</taxon>
    </lineage>
</organism>
<dbReference type="RefSeq" id="WP_016958283.1">
    <property type="nucleotide sequence ID" value="NZ_AJWN02000109.1"/>
</dbReference>
<accession>A0A1E5BVZ2</accession>
<dbReference type="Proteomes" id="UP000095039">
    <property type="component" value="Unassembled WGS sequence"/>
</dbReference>
<dbReference type="GO" id="GO:0003700">
    <property type="term" value="F:DNA-binding transcription factor activity"/>
    <property type="evidence" value="ECO:0007669"/>
    <property type="project" value="InterPro"/>
</dbReference>
<comment type="caution">
    <text evidence="5">The sequence shown here is derived from an EMBL/GenBank/DDBJ whole genome shotgun (WGS) entry which is preliminary data.</text>
</comment>
<gene>
    <name evidence="5" type="ORF">A1OK_17380</name>
</gene>
<protein>
    <submittedName>
        <fullName evidence="5">AraC family transcriptional regulator</fullName>
    </submittedName>
</protein>
<keyword evidence="6" id="KW-1185">Reference proteome</keyword>
<dbReference type="SUPFAM" id="SSF46689">
    <property type="entry name" value="Homeodomain-like"/>
    <property type="match status" value="1"/>
</dbReference>
<dbReference type="SMART" id="SM00342">
    <property type="entry name" value="HTH_ARAC"/>
    <property type="match status" value="1"/>
</dbReference>
<dbReference type="PANTHER" id="PTHR43280">
    <property type="entry name" value="ARAC-FAMILY TRANSCRIPTIONAL REGULATOR"/>
    <property type="match status" value="1"/>
</dbReference>
<feature type="domain" description="HTH araC/xylS-type" evidence="4">
    <location>
        <begin position="188"/>
        <end position="286"/>
    </location>
</feature>
<dbReference type="SUPFAM" id="SSF51215">
    <property type="entry name" value="Regulatory protein AraC"/>
    <property type="match status" value="1"/>
</dbReference>
<keyword evidence="2" id="KW-0238">DNA-binding</keyword>
<dbReference type="Gene3D" id="2.60.120.10">
    <property type="entry name" value="Jelly Rolls"/>
    <property type="match status" value="1"/>
</dbReference>
<evidence type="ECO:0000256" key="1">
    <source>
        <dbReference type="ARBA" id="ARBA00023015"/>
    </source>
</evidence>
<keyword evidence="3" id="KW-0804">Transcription</keyword>
<dbReference type="InterPro" id="IPR037923">
    <property type="entry name" value="HTH-like"/>
</dbReference>
<evidence type="ECO:0000313" key="6">
    <source>
        <dbReference type="Proteomes" id="UP000095039"/>
    </source>
</evidence>
<dbReference type="AlphaFoldDB" id="A0A1E5BVZ2"/>
<dbReference type="InterPro" id="IPR018060">
    <property type="entry name" value="HTH_AraC"/>
</dbReference>
<dbReference type="Gene3D" id="1.10.10.60">
    <property type="entry name" value="Homeodomain-like"/>
    <property type="match status" value="1"/>
</dbReference>
<name>A0A1E5BVZ2_9GAMM</name>
<evidence type="ECO:0000256" key="3">
    <source>
        <dbReference type="ARBA" id="ARBA00023163"/>
    </source>
</evidence>
<keyword evidence="1" id="KW-0805">Transcription regulation</keyword>
<sequence length="292" mass="34057">MHIPNIGFNHHKTNQAELEIIELSALEQAQHIDHAPQLPHRVNFFLLIYIEHGEGKHWVDFKEYAYQAGSVIFVQREQVHAFDFSNMPKGKVLIFTQAFLDNVHTNMRLPNYTPTHLNHLQSPILTLDDQNNRRTETLIEEMTTEIGLEHRDPLIVMYLFCSLALLHRRLQPKENLAALSQTQSQKFARLFELLQSNFQRVRDANWYAQQLAMTYKTLNQICKIATNMTAKQMIDAFTIIEIKRRLVVSNVTSQQLTYDFGFDDASNFLKYFKKETGLTPSQFQKIHTTPVL</sequence>
<dbReference type="InterPro" id="IPR003313">
    <property type="entry name" value="AraC-bd"/>
</dbReference>
<dbReference type="InterPro" id="IPR009057">
    <property type="entry name" value="Homeodomain-like_sf"/>
</dbReference>
<dbReference type="Pfam" id="PF02311">
    <property type="entry name" value="AraC_binding"/>
    <property type="match status" value="1"/>
</dbReference>
<evidence type="ECO:0000313" key="5">
    <source>
        <dbReference type="EMBL" id="OEE57397.1"/>
    </source>
</evidence>